<dbReference type="AlphaFoldDB" id="A0A9Q0YPH2"/>
<feature type="transmembrane region" description="Helical" evidence="12">
    <location>
        <begin position="7"/>
        <end position="25"/>
    </location>
</feature>
<keyword evidence="4 11" id="KW-0812">Transmembrane</keyword>
<keyword evidence="3 11" id="KW-0894">Sodium channel</keyword>
<evidence type="ECO:0000313" key="14">
    <source>
        <dbReference type="Proteomes" id="UP001152320"/>
    </source>
</evidence>
<comment type="similarity">
    <text evidence="11">Belongs to the amiloride-sensitive sodium channel (TC 1.A.6) family.</text>
</comment>
<organism evidence="13 14">
    <name type="scientific">Holothuria leucospilota</name>
    <name type="common">Black long sea cucumber</name>
    <name type="synonym">Mertensiothuria leucospilota</name>
    <dbReference type="NCBI Taxonomy" id="206669"/>
    <lineage>
        <taxon>Eukaryota</taxon>
        <taxon>Metazoa</taxon>
        <taxon>Echinodermata</taxon>
        <taxon>Eleutherozoa</taxon>
        <taxon>Echinozoa</taxon>
        <taxon>Holothuroidea</taxon>
        <taxon>Aspidochirotacea</taxon>
        <taxon>Aspidochirotida</taxon>
        <taxon>Holothuriidae</taxon>
        <taxon>Holothuria</taxon>
    </lineage>
</organism>
<evidence type="ECO:0000256" key="12">
    <source>
        <dbReference type="SAM" id="Phobius"/>
    </source>
</evidence>
<dbReference type="PANTHER" id="PTHR11690:SF248">
    <property type="entry name" value="PICKPOCKET 17, ISOFORM A"/>
    <property type="match status" value="1"/>
</dbReference>
<keyword evidence="14" id="KW-1185">Reference proteome</keyword>
<gene>
    <name evidence="13" type="ORF">HOLleu_37796</name>
</gene>
<evidence type="ECO:0000256" key="5">
    <source>
        <dbReference type="ARBA" id="ARBA00022989"/>
    </source>
</evidence>
<keyword evidence="8 12" id="KW-0472">Membrane</keyword>
<dbReference type="GO" id="GO:0015280">
    <property type="term" value="F:ligand-gated sodium channel activity"/>
    <property type="evidence" value="ECO:0007669"/>
    <property type="project" value="TreeGrafter"/>
</dbReference>
<evidence type="ECO:0000256" key="6">
    <source>
        <dbReference type="ARBA" id="ARBA00023053"/>
    </source>
</evidence>
<keyword evidence="2 11" id="KW-0813">Transport</keyword>
<sequence length="115" mass="12828">MLVNTCIPLIFILLTGFPTLLFFHSRENLVRVKIYFEELNYELVEQVPANSVAEVLGTIGGLLGLCVGFSVITVFEVVILCWHIIKLAIRKALPNVNTMNAPETNSNLDLNNIKV</sequence>
<comment type="subcellular location">
    <subcellularLocation>
        <location evidence="1">Membrane</location>
        <topology evidence="1">Multi-pass membrane protein</topology>
    </subcellularLocation>
</comment>
<dbReference type="Gene3D" id="1.10.287.770">
    <property type="entry name" value="YojJ-like"/>
    <property type="match status" value="1"/>
</dbReference>
<dbReference type="InterPro" id="IPR001873">
    <property type="entry name" value="ENaC"/>
</dbReference>
<keyword evidence="5 12" id="KW-1133">Transmembrane helix</keyword>
<evidence type="ECO:0000256" key="11">
    <source>
        <dbReference type="RuleBase" id="RU000679"/>
    </source>
</evidence>
<dbReference type="EMBL" id="JAIZAY010000020">
    <property type="protein sequence ID" value="KAJ8022801.1"/>
    <property type="molecule type" value="Genomic_DNA"/>
</dbReference>
<reference evidence="13" key="1">
    <citation type="submission" date="2021-10" db="EMBL/GenBank/DDBJ databases">
        <title>Tropical sea cucumber genome reveals ecological adaptation and Cuvierian tubules defense mechanism.</title>
        <authorList>
            <person name="Chen T."/>
        </authorList>
    </citation>
    <scope>NUCLEOTIDE SEQUENCE</scope>
    <source>
        <strain evidence="13">Nanhai2018</strain>
        <tissue evidence="13">Muscle</tissue>
    </source>
</reference>
<evidence type="ECO:0000256" key="7">
    <source>
        <dbReference type="ARBA" id="ARBA00023065"/>
    </source>
</evidence>
<keyword evidence="10 11" id="KW-0407">Ion channel</keyword>
<evidence type="ECO:0000313" key="13">
    <source>
        <dbReference type="EMBL" id="KAJ8022801.1"/>
    </source>
</evidence>
<protein>
    <submittedName>
        <fullName evidence="13">Uncharacterized protein</fullName>
    </submittedName>
</protein>
<dbReference type="Pfam" id="PF00858">
    <property type="entry name" value="ASC"/>
    <property type="match status" value="1"/>
</dbReference>
<name>A0A9Q0YPH2_HOLLE</name>
<evidence type="ECO:0000256" key="4">
    <source>
        <dbReference type="ARBA" id="ARBA00022692"/>
    </source>
</evidence>
<proteinExistence type="inferred from homology"/>
<evidence type="ECO:0000256" key="10">
    <source>
        <dbReference type="ARBA" id="ARBA00023303"/>
    </source>
</evidence>
<keyword evidence="6" id="KW-0915">Sodium</keyword>
<accession>A0A9Q0YPH2</accession>
<comment type="caution">
    <text evidence="13">The sequence shown here is derived from an EMBL/GenBank/DDBJ whole genome shotgun (WGS) entry which is preliminary data.</text>
</comment>
<dbReference type="GO" id="GO:0005886">
    <property type="term" value="C:plasma membrane"/>
    <property type="evidence" value="ECO:0007669"/>
    <property type="project" value="TreeGrafter"/>
</dbReference>
<dbReference type="PRINTS" id="PR01078">
    <property type="entry name" value="AMINACHANNEL"/>
</dbReference>
<keyword evidence="9 11" id="KW-0739">Sodium transport</keyword>
<feature type="transmembrane region" description="Helical" evidence="12">
    <location>
        <begin position="62"/>
        <end position="85"/>
    </location>
</feature>
<evidence type="ECO:0000256" key="3">
    <source>
        <dbReference type="ARBA" id="ARBA00022461"/>
    </source>
</evidence>
<dbReference type="OrthoDB" id="5874059at2759"/>
<dbReference type="PANTHER" id="PTHR11690">
    <property type="entry name" value="AMILORIDE-SENSITIVE SODIUM CHANNEL-RELATED"/>
    <property type="match status" value="1"/>
</dbReference>
<evidence type="ECO:0000256" key="1">
    <source>
        <dbReference type="ARBA" id="ARBA00004141"/>
    </source>
</evidence>
<keyword evidence="7 11" id="KW-0406">Ion transport</keyword>
<dbReference type="Proteomes" id="UP001152320">
    <property type="component" value="Chromosome 20"/>
</dbReference>
<evidence type="ECO:0000256" key="8">
    <source>
        <dbReference type="ARBA" id="ARBA00023136"/>
    </source>
</evidence>
<evidence type="ECO:0000256" key="2">
    <source>
        <dbReference type="ARBA" id="ARBA00022448"/>
    </source>
</evidence>
<evidence type="ECO:0000256" key="9">
    <source>
        <dbReference type="ARBA" id="ARBA00023201"/>
    </source>
</evidence>